<feature type="transmembrane region" description="Helical" evidence="1">
    <location>
        <begin position="93"/>
        <end position="111"/>
    </location>
</feature>
<keyword evidence="1" id="KW-1133">Transmembrane helix</keyword>
<comment type="caution">
    <text evidence="2">The sequence shown here is derived from an EMBL/GenBank/DDBJ whole genome shotgun (WGS) entry which is preliminary data.</text>
</comment>
<sequence length="294" mass="34720">MVLVAKLVSFAAIIYLTYVFVYSFFKPISRKRKKRTRVFIKNARDRRKQERLLYYKDVFIRGASGRLLLSEAKKEELERIIKRLDLKTTPEEIRLKQILYVAGAAAVSYLLLKLNPVLGFISMMFIVIGWIYPVDELEKKVELKNKNILLDFPSFYGMLYYQYSKSVNIYLADVIRDFLPNANADMAEELGNMLDNIEFGEEYALKQLKKRVPVRHIIKFCDIMETRLKGYDNISQMAYLKNELDELRVTALEDELRLRQAKNFRTQFVLIIILAAYIVIYYYFQSIEAIRLFS</sequence>
<evidence type="ECO:0008006" key="4">
    <source>
        <dbReference type="Google" id="ProtNLM"/>
    </source>
</evidence>
<proteinExistence type="predicted"/>
<dbReference type="OrthoDB" id="2663560at2"/>
<dbReference type="Proteomes" id="UP000253034">
    <property type="component" value="Unassembled WGS sequence"/>
</dbReference>
<keyword evidence="3" id="KW-1185">Reference proteome</keyword>
<feature type="transmembrane region" description="Helical" evidence="1">
    <location>
        <begin position="117"/>
        <end position="134"/>
    </location>
</feature>
<evidence type="ECO:0000256" key="1">
    <source>
        <dbReference type="SAM" id="Phobius"/>
    </source>
</evidence>
<accession>A0A369BCF6</accession>
<feature type="transmembrane region" description="Helical" evidence="1">
    <location>
        <begin position="6"/>
        <end position="25"/>
    </location>
</feature>
<dbReference type="AlphaFoldDB" id="A0A369BCF6"/>
<name>A0A369BCF6_9FIRM</name>
<organism evidence="2 3">
    <name type="scientific">Anaerobacterium chartisolvens</name>
    <dbReference type="NCBI Taxonomy" id="1297424"/>
    <lineage>
        <taxon>Bacteria</taxon>
        <taxon>Bacillati</taxon>
        <taxon>Bacillota</taxon>
        <taxon>Clostridia</taxon>
        <taxon>Eubacteriales</taxon>
        <taxon>Oscillospiraceae</taxon>
        <taxon>Anaerobacterium</taxon>
    </lineage>
</organism>
<evidence type="ECO:0000313" key="2">
    <source>
        <dbReference type="EMBL" id="RCX18256.1"/>
    </source>
</evidence>
<feature type="transmembrane region" description="Helical" evidence="1">
    <location>
        <begin position="266"/>
        <end position="284"/>
    </location>
</feature>
<dbReference type="EMBL" id="QPJT01000005">
    <property type="protein sequence ID" value="RCX18256.1"/>
    <property type="molecule type" value="Genomic_DNA"/>
</dbReference>
<keyword evidence="1" id="KW-0472">Membrane</keyword>
<evidence type="ECO:0000313" key="3">
    <source>
        <dbReference type="Proteomes" id="UP000253034"/>
    </source>
</evidence>
<dbReference type="RefSeq" id="WP_114296809.1">
    <property type="nucleotide sequence ID" value="NZ_QPJT01000005.1"/>
</dbReference>
<protein>
    <recommendedName>
        <fullName evidence="4">Flp pilus assembly protein TadB</fullName>
    </recommendedName>
</protein>
<reference evidence="2 3" key="1">
    <citation type="submission" date="2018-07" db="EMBL/GenBank/DDBJ databases">
        <title>Genomic Encyclopedia of Type Strains, Phase IV (KMG-IV): sequencing the most valuable type-strain genomes for metagenomic binning, comparative biology and taxonomic classification.</title>
        <authorList>
            <person name="Goeker M."/>
        </authorList>
    </citation>
    <scope>NUCLEOTIDE SEQUENCE [LARGE SCALE GENOMIC DNA]</scope>
    <source>
        <strain evidence="2 3">DSM 27016</strain>
    </source>
</reference>
<gene>
    <name evidence="2" type="ORF">DFR58_10514</name>
</gene>
<keyword evidence="1" id="KW-0812">Transmembrane</keyword>